<evidence type="ECO:0000256" key="2">
    <source>
        <dbReference type="SAM" id="MobiDB-lite"/>
    </source>
</evidence>
<reference evidence="3" key="1">
    <citation type="submission" date="2023-10" db="EMBL/GenBank/DDBJ databases">
        <title>Genome assembly of Pristionchus species.</title>
        <authorList>
            <person name="Yoshida K."/>
            <person name="Sommer R.J."/>
        </authorList>
    </citation>
    <scope>NUCLEOTIDE SEQUENCE</scope>
    <source>
        <strain evidence="3">RS5133</strain>
    </source>
</reference>
<keyword evidence="4" id="KW-1185">Reference proteome</keyword>
<sequence>MSVLSEKDNLIRETHRTKLSLTLLDEEIRRLQPSLKKYENVFVHPAARPVQKETVSANSLTEKTKSIKQETAKMKDTERDLQILNNRASTLFSEVESKVQRRDSLFSEIEQATSKMNSLTISSPRFEDDVIKVKGAACKNSVQISSIARDLQEKMKMKLTRLAVVQKSISELDRAINIKQQRAKILKNRKDEVTRKIKLDDLAMRKSSLGELTNKVNHLKEFIATATKDEGQLMETLTSSITESEIQKKRLAELAQQMEEANARNAETERVLEQKQMELFASKSKLEQLKLKKDILSKNHESAMSAIKEKNDPVMEGVKKKTESKRVELEKLKKRINNREECLRLRKELELEGVVEVLDLTEEMAGINREIEEAHSEITKFRGEAEHYRIVAVSFNIEADELHAADKQKKDEETKLVIEKDAAANQCEMEVYTLKKKLDDEKTERETRLAMETRRLLEKAKEDKERKEKEDKKKMEREKEKIRKAKEDEEKKKARKAKDEEEKKRRRKEEEEKRRKIEEEEKKRKKEADQKKARQAEEEEKKRKREEAKRVINVVHKKEASDAIVACVQQRQMDMQASAAVPFASNGGHPLRAPPPPPMNFRVRSVQKKPMYIFDDDSSEDDDDDMSDFLMDERRVMPKVPEKYAGSPPRVERHKTPVNPFDLSFTDVQSSTPKHEAQNPSPVFELSFNDVVTSTPQISKGSKPTKKVPRGRGKKRTK</sequence>
<organism evidence="3 4">
    <name type="scientific">Pristionchus fissidentatus</name>
    <dbReference type="NCBI Taxonomy" id="1538716"/>
    <lineage>
        <taxon>Eukaryota</taxon>
        <taxon>Metazoa</taxon>
        <taxon>Ecdysozoa</taxon>
        <taxon>Nematoda</taxon>
        <taxon>Chromadorea</taxon>
        <taxon>Rhabditida</taxon>
        <taxon>Rhabditina</taxon>
        <taxon>Diplogasteromorpha</taxon>
        <taxon>Diplogasteroidea</taxon>
        <taxon>Neodiplogasteridae</taxon>
        <taxon>Pristionchus</taxon>
    </lineage>
</organism>
<accession>A0AAV5VZI2</accession>
<evidence type="ECO:0000256" key="1">
    <source>
        <dbReference type="SAM" id="Coils"/>
    </source>
</evidence>
<comment type="caution">
    <text evidence="3">The sequence shown here is derived from an EMBL/GenBank/DDBJ whole genome shotgun (WGS) entry which is preliminary data.</text>
</comment>
<proteinExistence type="predicted"/>
<keyword evidence="1" id="KW-0175">Coiled coil</keyword>
<dbReference type="Proteomes" id="UP001432322">
    <property type="component" value="Unassembled WGS sequence"/>
</dbReference>
<dbReference type="EMBL" id="BTSY01000004">
    <property type="protein sequence ID" value="GMT23901.1"/>
    <property type="molecule type" value="Genomic_DNA"/>
</dbReference>
<feature type="coiled-coil region" evidence="1">
    <location>
        <begin position="169"/>
        <end position="196"/>
    </location>
</feature>
<feature type="compositionally biased region" description="Polar residues" evidence="2">
    <location>
        <begin position="690"/>
        <end position="702"/>
    </location>
</feature>
<feature type="compositionally biased region" description="Basic residues" evidence="2">
    <location>
        <begin position="703"/>
        <end position="718"/>
    </location>
</feature>
<gene>
    <name evidence="3" type="ORF">PFISCL1PPCAC_15198</name>
</gene>
<feature type="compositionally biased region" description="Basic and acidic residues" evidence="2">
    <location>
        <begin position="633"/>
        <end position="642"/>
    </location>
</feature>
<feature type="region of interest" description="Disordered" evidence="2">
    <location>
        <begin position="439"/>
        <end position="551"/>
    </location>
</feature>
<evidence type="ECO:0000313" key="3">
    <source>
        <dbReference type="EMBL" id="GMT23901.1"/>
    </source>
</evidence>
<feature type="coiled-coil region" evidence="1">
    <location>
        <begin position="241"/>
        <end position="377"/>
    </location>
</feature>
<evidence type="ECO:0000313" key="4">
    <source>
        <dbReference type="Proteomes" id="UP001432322"/>
    </source>
</evidence>
<name>A0AAV5VZI2_9BILA</name>
<feature type="region of interest" description="Disordered" evidence="2">
    <location>
        <begin position="633"/>
        <end position="718"/>
    </location>
</feature>
<feature type="coiled-coil region" evidence="1">
    <location>
        <begin position="60"/>
        <end position="94"/>
    </location>
</feature>
<dbReference type="AlphaFoldDB" id="A0AAV5VZI2"/>
<protein>
    <submittedName>
        <fullName evidence="3">Uncharacterized protein</fullName>
    </submittedName>
</protein>